<comment type="similarity">
    <text evidence="10 12">Belongs to the fluoride channel Fluc/FEX (TC 1.A.43) family.</text>
</comment>
<feature type="binding site" evidence="12">
    <location>
        <position position="75"/>
    </location>
    <ligand>
        <name>Na(+)</name>
        <dbReference type="ChEBI" id="CHEBI:29101"/>
        <note>structural</note>
    </ligand>
</feature>
<comment type="activity regulation">
    <text evidence="12">Na(+) is not transported, but it plays an essential structural role and its presence is essential for fluoride channel function.</text>
</comment>
<evidence type="ECO:0000256" key="10">
    <source>
        <dbReference type="ARBA" id="ARBA00035120"/>
    </source>
</evidence>
<keyword evidence="7 12" id="KW-0406">Ion transport</keyword>
<evidence type="ECO:0000313" key="14">
    <source>
        <dbReference type="Proteomes" id="UP000676996"/>
    </source>
</evidence>
<dbReference type="GO" id="GO:0005886">
    <property type="term" value="C:plasma membrane"/>
    <property type="evidence" value="ECO:0007669"/>
    <property type="project" value="UniProtKB-SubCell"/>
</dbReference>
<feature type="transmembrane region" description="Helical" evidence="12">
    <location>
        <begin position="33"/>
        <end position="55"/>
    </location>
</feature>
<name>A0A8T4ICZ1_9SPHN</name>
<reference evidence="13" key="1">
    <citation type="submission" date="2021-04" db="EMBL/GenBank/DDBJ databases">
        <title>Ouciella asimina sp. nov., isolated from the surface seawater in the hydrothermal field of Okinawa Trough.</title>
        <authorList>
            <person name="Shuang W."/>
        </authorList>
    </citation>
    <scope>NUCLEOTIDE SEQUENCE</scope>
    <source>
        <strain evidence="13">LXI357</strain>
    </source>
</reference>
<evidence type="ECO:0000256" key="3">
    <source>
        <dbReference type="ARBA" id="ARBA00022519"/>
    </source>
</evidence>
<dbReference type="GO" id="GO:0140114">
    <property type="term" value="P:cellular detoxification of fluoride"/>
    <property type="evidence" value="ECO:0007669"/>
    <property type="project" value="UniProtKB-UniRule"/>
</dbReference>
<feature type="binding site" evidence="12">
    <location>
        <position position="78"/>
    </location>
    <ligand>
        <name>Na(+)</name>
        <dbReference type="ChEBI" id="CHEBI:29101"/>
        <note>structural</note>
    </ligand>
</feature>
<dbReference type="InterPro" id="IPR003691">
    <property type="entry name" value="FluC"/>
</dbReference>
<evidence type="ECO:0000313" key="13">
    <source>
        <dbReference type="EMBL" id="MBR0552261.1"/>
    </source>
</evidence>
<keyword evidence="8 12" id="KW-0472">Membrane</keyword>
<evidence type="ECO:0000256" key="12">
    <source>
        <dbReference type="HAMAP-Rule" id="MF_00454"/>
    </source>
</evidence>
<evidence type="ECO:0000256" key="4">
    <source>
        <dbReference type="ARBA" id="ARBA00022692"/>
    </source>
</evidence>
<evidence type="ECO:0000256" key="9">
    <source>
        <dbReference type="ARBA" id="ARBA00023303"/>
    </source>
</evidence>
<dbReference type="EMBL" id="JAGRQC010000002">
    <property type="protein sequence ID" value="MBR0552261.1"/>
    <property type="molecule type" value="Genomic_DNA"/>
</dbReference>
<keyword evidence="9 12" id="KW-0407">Ion channel</keyword>
<accession>A0A8T4ICZ1</accession>
<dbReference type="PANTHER" id="PTHR28259:SF1">
    <property type="entry name" value="FLUORIDE EXPORT PROTEIN 1-RELATED"/>
    <property type="match status" value="1"/>
</dbReference>
<comment type="function">
    <text evidence="12">Fluoride-specific ion channel. Important for reducing fluoride concentration in the cell, thus reducing its toxicity.</text>
</comment>
<evidence type="ECO:0000256" key="8">
    <source>
        <dbReference type="ARBA" id="ARBA00023136"/>
    </source>
</evidence>
<evidence type="ECO:0000256" key="11">
    <source>
        <dbReference type="ARBA" id="ARBA00035585"/>
    </source>
</evidence>
<proteinExistence type="inferred from homology"/>
<keyword evidence="2 12" id="KW-1003">Cell membrane</keyword>
<comment type="subcellular location">
    <subcellularLocation>
        <location evidence="1 12">Cell membrane</location>
        <topology evidence="1 12">Multi-pass membrane protein</topology>
    </subcellularLocation>
</comment>
<feature type="transmembrane region" description="Helical" evidence="12">
    <location>
        <begin position="67"/>
        <end position="88"/>
    </location>
</feature>
<dbReference type="RefSeq" id="WP_284053553.1">
    <property type="nucleotide sequence ID" value="NZ_JAGRQC010000002.1"/>
</dbReference>
<feature type="transmembrane region" description="Helical" evidence="12">
    <location>
        <begin position="100"/>
        <end position="121"/>
    </location>
</feature>
<evidence type="ECO:0000256" key="7">
    <source>
        <dbReference type="ARBA" id="ARBA00023065"/>
    </source>
</evidence>
<keyword evidence="14" id="KW-1185">Reference proteome</keyword>
<dbReference type="GO" id="GO:0062054">
    <property type="term" value="F:fluoride channel activity"/>
    <property type="evidence" value="ECO:0007669"/>
    <property type="project" value="UniProtKB-UniRule"/>
</dbReference>
<evidence type="ECO:0000256" key="2">
    <source>
        <dbReference type="ARBA" id="ARBA00022475"/>
    </source>
</evidence>
<evidence type="ECO:0000256" key="6">
    <source>
        <dbReference type="ARBA" id="ARBA00023053"/>
    </source>
</evidence>
<keyword evidence="12" id="KW-0479">Metal-binding</keyword>
<dbReference type="Pfam" id="PF02537">
    <property type="entry name" value="CRCB"/>
    <property type="match status" value="1"/>
</dbReference>
<gene>
    <name evidence="12 13" type="primary">crcB</name>
    <name evidence="12" type="synonym">fluC</name>
    <name evidence="13" type="ORF">J7S20_07075</name>
</gene>
<organism evidence="13 14">
    <name type="scientific">Stakelama marina</name>
    <dbReference type="NCBI Taxonomy" id="2826939"/>
    <lineage>
        <taxon>Bacteria</taxon>
        <taxon>Pseudomonadati</taxon>
        <taxon>Pseudomonadota</taxon>
        <taxon>Alphaproteobacteria</taxon>
        <taxon>Sphingomonadales</taxon>
        <taxon>Sphingomonadaceae</taxon>
        <taxon>Stakelama</taxon>
    </lineage>
</organism>
<dbReference type="NCBIfam" id="TIGR00494">
    <property type="entry name" value="crcB"/>
    <property type="match status" value="1"/>
</dbReference>
<keyword evidence="4 12" id="KW-0812">Transmembrane</keyword>
<keyword evidence="6 12" id="KW-0915">Sodium</keyword>
<keyword evidence="12" id="KW-0813">Transport</keyword>
<dbReference type="HAMAP" id="MF_00454">
    <property type="entry name" value="FluC"/>
    <property type="match status" value="1"/>
</dbReference>
<evidence type="ECO:0000256" key="1">
    <source>
        <dbReference type="ARBA" id="ARBA00004651"/>
    </source>
</evidence>
<sequence>MFNLLLVMLGGAIGAGGRHLVGKATLLWFGPGYPWGTLSANIIGGFVMGLLAGTLARTSLGGENIRLFIGVGMLGGFTTFSSFSLDAINMLERGDWITGIGYVLVSVIGSLLALTLGLGFVRAVA</sequence>
<protein>
    <recommendedName>
        <fullName evidence="12">Fluoride-specific ion channel FluC</fullName>
    </recommendedName>
</protein>
<evidence type="ECO:0000256" key="5">
    <source>
        <dbReference type="ARBA" id="ARBA00022989"/>
    </source>
</evidence>
<keyword evidence="5 12" id="KW-1133">Transmembrane helix</keyword>
<dbReference type="PANTHER" id="PTHR28259">
    <property type="entry name" value="FLUORIDE EXPORT PROTEIN 1-RELATED"/>
    <property type="match status" value="1"/>
</dbReference>
<comment type="caution">
    <text evidence="13">The sequence shown here is derived from an EMBL/GenBank/DDBJ whole genome shotgun (WGS) entry which is preliminary data.</text>
</comment>
<comment type="catalytic activity">
    <reaction evidence="11">
        <text>fluoride(in) = fluoride(out)</text>
        <dbReference type="Rhea" id="RHEA:76159"/>
        <dbReference type="ChEBI" id="CHEBI:17051"/>
    </reaction>
    <physiologicalReaction direction="left-to-right" evidence="11">
        <dbReference type="Rhea" id="RHEA:76160"/>
    </physiologicalReaction>
</comment>
<dbReference type="GO" id="GO:0046872">
    <property type="term" value="F:metal ion binding"/>
    <property type="evidence" value="ECO:0007669"/>
    <property type="project" value="UniProtKB-KW"/>
</dbReference>
<dbReference type="Proteomes" id="UP000676996">
    <property type="component" value="Unassembled WGS sequence"/>
</dbReference>
<dbReference type="AlphaFoldDB" id="A0A8T4ICZ1"/>
<keyword evidence="3" id="KW-0997">Cell inner membrane</keyword>